<dbReference type="PROSITE" id="PS50982">
    <property type="entry name" value="MBD"/>
    <property type="match status" value="1"/>
</dbReference>
<protein>
    <submittedName>
        <fullName evidence="4">Methyl-CpG-binding domain protein 2 (Demethylase) (DMTase) (Methyl-CpG-binding protein MBD2)</fullName>
    </submittedName>
</protein>
<dbReference type="OrthoDB" id="10072024at2759"/>
<evidence type="ECO:0000313" key="5">
    <source>
        <dbReference type="Proteomes" id="UP001152797"/>
    </source>
</evidence>
<reference evidence="4 5" key="2">
    <citation type="submission" date="2024-05" db="EMBL/GenBank/DDBJ databases">
        <authorList>
            <person name="Chen Y."/>
            <person name="Shah S."/>
            <person name="Dougan E. K."/>
            <person name="Thang M."/>
            <person name="Chan C."/>
        </authorList>
    </citation>
    <scope>NUCLEOTIDE SEQUENCE [LARGE SCALE GENOMIC DNA]</scope>
</reference>
<feature type="coiled-coil region" evidence="1">
    <location>
        <begin position="72"/>
        <end position="135"/>
    </location>
</feature>
<sequence length="293" mass="33366">MSDMKKYQLFSGENIPPSTTHLQLSPTTVTISATRPQGQLQAEQQKSVELSVSLGEAQHRMAHLEESQGGAAEALREAKVRELQERAQVAEEKLLEAQSMRDMFAKETEMYRNELKVSRDEKTLLEEDLKQLQDARPACSELKDQPAAVQQNRLASRSLLWHWRQGGRAAFWWHGWGSSTSKRPRLRSLEPSSFPAATPVALQPRQFQPAQLQPTAMDQKPCQSEDWRENKLAALRQYLEEHGGRAEKLEGWSVKTEVRKTGNSAGHLDLYWFSKSGRRFRSMAEVARHFGLT</sequence>
<reference evidence="3" key="1">
    <citation type="submission" date="2022-10" db="EMBL/GenBank/DDBJ databases">
        <authorList>
            <person name="Chen Y."/>
            <person name="Dougan E. K."/>
            <person name="Chan C."/>
            <person name="Rhodes N."/>
            <person name="Thang M."/>
        </authorList>
    </citation>
    <scope>NUCLEOTIDE SEQUENCE</scope>
</reference>
<gene>
    <name evidence="3" type="ORF">C1SCF055_LOCUS22146</name>
</gene>
<evidence type="ECO:0000256" key="1">
    <source>
        <dbReference type="SAM" id="Coils"/>
    </source>
</evidence>
<feature type="domain" description="MBD" evidence="2">
    <location>
        <begin position="238"/>
        <end position="293"/>
    </location>
</feature>
<proteinExistence type="predicted"/>
<dbReference type="Pfam" id="PF01429">
    <property type="entry name" value="MBD"/>
    <property type="match status" value="1"/>
</dbReference>
<dbReference type="SUPFAM" id="SSF54171">
    <property type="entry name" value="DNA-binding domain"/>
    <property type="match status" value="1"/>
</dbReference>
<dbReference type="AlphaFoldDB" id="A0A9P1CNW1"/>
<dbReference type="GO" id="GO:0003677">
    <property type="term" value="F:DNA binding"/>
    <property type="evidence" value="ECO:0007669"/>
    <property type="project" value="InterPro"/>
</dbReference>
<evidence type="ECO:0000313" key="4">
    <source>
        <dbReference type="EMBL" id="CAL4782921.1"/>
    </source>
</evidence>
<keyword evidence="5" id="KW-1185">Reference proteome</keyword>
<evidence type="ECO:0000313" key="3">
    <source>
        <dbReference type="EMBL" id="CAI3995609.1"/>
    </source>
</evidence>
<dbReference type="EMBL" id="CAMXCT020002096">
    <property type="protein sequence ID" value="CAL1148984.1"/>
    <property type="molecule type" value="Genomic_DNA"/>
</dbReference>
<dbReference type="EMBL" id="CAMXCT030002096">
    <property type="protein sequence ID" value="CAL4782921.1"/>
    <property type="molecule type" value="Genomic_DNA"/>
</dbReference>
<dbReference type="Gene3D" id="3.30.890.10">
    <property type="entry name" value="Methyl-cpg-binding Protein 2, Chain A"/>
    <property type="match status" value="1"/>
</dbReference>
<keyword evidence="1" id="KW-0175">Coiled coil</keyword>
<dbReference type="InterPro" id="IPR001739">
    <property type="entry name" value="Methyl_CpG_DNA-bd"/>
</dbReference>
<dbReference type="Proteomes" id="UP001152797">
    <property type="component" value="Unassembled WGS sequence"/>
</dbReference>
<organism evidence="3">
    <name type="scientific">Cladocopium goreaui</name>
    <dbReference type="NCBI Taxonomy" id="2562237"/>
    <lineage>
        <taxon>Eukaryota</taxon>
        <taxon>Sar</taxon>
        <taxon>Alveolata</taxon>
        <taxon>Dinophyceae</taxon>
        <taxon>Suessiales</taxon>
        <taxon>Symbiodiniaceae</taxon>
        <taxon>Cladocopium</taxon>
    </lineage>
</organism>
<comment type="caution">
    <text evidence="3">The sequence shown here is derived from an EMBL/GenBank/DDBJ whole genome shotgun (WGS) entry which is preliminary data.</text>
</comment>
<dbReference type="EMBL" id="CAMXCT010002096">
    <property type="protein sequence ID" value="CAI3995609.1"/>
    <property type="molecule type" value="Genomic_DNA"/>
</dbReference>
<name>A0A9P1CNW1_9DINO</name>
<accession>A0A9P1CNW1</accession>
<evidence type="ECO:0000259" key="2">
    <source>
        <dbReference type="PROSITE" id="PS50982"/>
    </source>
</evidence>
<dbReference type="InterPro" id="IPR016177">
    <property type="entry name" value="DNA-bd_dom_sf"/>
</dbReference>